<feature type="binding site" evidence="10">
    <location>
        <position position="402"/>
    </location>
    <ligand>
        <name>Zn(2+)</name>
        <dbReference type="ChEBI" id="CHEBI:29105"/>
        <label>2</label>
    </ligand>
</feature>
<evidence type="ECO:0000256" key="3">
    <source>
        <dbReference type="ARBA" id="ARBA00011913"/>
    </source>
</evidence>
<dbReference type="InterPro" id="IPR036264">
    <property type="entry name" value="Bact_exopeptidase_dim_dom"/>
</dbReference>
<evidence type="ECO:0000256" key="7">
    <source>
        <dbReference type="ARBA" id="ARBA00022833"/>
    </source>
</evidence>
<keyword evidence="6" id="KW-0378">Hydrolase</keyword>
<dbReference type="EC" id="3.5.1.14" evidence="3"/>
<evidence type="ECO:0000256" key="6">
    <source>
        <dbReference type="ARBA" id="ARBA00022801"/>
    </source>
</evidence>
<evidence type="ECO:0000313" key="14">
    <source>
        <dbReference type="WBParaSite" id="SSLN_0000246201-mRNA-1"/>
    </source>
</evidence>
<keyword evidence="13" id="KW-1185">Reference proteome</keyword>
<feature type="binding site" evidence="10">
    <location>
        <position position="108"/>
    </location>
    <ligand>
        <name>Zn(2+)</name>
        <dbReference type="ChEBI" id="CHEBI:29105"/>
        <label>1</label>
    </ligand>
</feature>
<feature type="binding site" evidence="10">
    <location>
        <position position="76"/>
    </location>
    <ligand>
        <name>Zn(2+)</name>
        <dbReference type="ChEBI" id="CHEBI:29105"/>
        <label>1</label>
    </ligand>
</feature>
<dbReference type="NCBIfam" id="TIGR01880">
    <property type="entry name" value="Ac-peptdase-euk"/>
    <property type="match status" value="1"/>
</dbReference>
<keyword evidence="4" id="KW-0963">Cytoplasm</keyword>
<reference evidence="12 13" key="2">
    <citation type="submission" date="2018-11" db="EMBL/GenBank/DDBJ databases">
        <authorList>
            <consortium name="Pathogen Informatics"/>
        </authorList>
    </citation>
    <scope>NUCLEOTIDE SEQUENCE [LARGE SCALE GENOMIC DNA]</scope>
    <source>
        <strain evidence="12 13">NST_G2</strain>
    </source>
</reference>
<dbReference type="SUPFAM" id="SSF55031">
    <property type="entry name" value="Bacterial exopeptidase dimerisation domain"/>
    <property type="match status" value="1"/>
</dbReference>
<dbReference type="InterPro" id="IPR001261">
    <property type="entry name" value="ArgE/DapE_CS"/>
</dbReference>
<dbReference type="FunFam" id="3.40.630.10:FF:000019">
    <property type="entry name" value="Aminoacylase 1"/>
    <property type="match status" value="1"/>
</dbReference>
<dbReference type="STRING" id="70667.A0A183SDU4"/>
<dbReference type="InterPro" id="IPR010159">
    <property type="entry name" value="N-acyl_aa_amidohydrolase"/>
</dbReference>
<protein>
    <recommendedName>
        <fullName evidence="3">N-acyl-aliphatic-L-amino acid amidohydrolase</fullName>
        <ecNumber evidence="3">3.5.1.14</ecNumber>
    </recommendedName>
    <alternativeName>
        <fullName evidence="8">N-acyl-L-amino-acid amidohydrolase</fullName>
    </alternativeName>
</protein>
<dbReference type="Gene3D" id="3.30.70.360">
    <property type="match status" value="1"/>
</dbReference>
<evidence type="ECO:0000313" key="13">
    <source>
        <dbReference type="Proteomes" id="UP000275846"/>
    </source>
</evidence>
<evidence type="ECO:0000256" key="5">
    <source>
        <dbReference type="ARBA" id="ARBA00022723"/>
    </source>
</evidence>
<dbReference type="PROSITE" id="PS00758">
    <property type="entry name" value="ARGE_DAPE_CPG2_1"/>
    <property type="match status" value="1"/>
</dbReference>
<dbReference type="PANTHER" id="PTHR45892">
    <property type="entry name" value="AMINOACYLASE-1"/>
    <property type="match status" value="1"/>
</dbReference>
<dbReference type="GO" id="GO:0046872">
    <property type="term" value="F:metal ion binding"/>
    <property type="evidence" value="ECO:0007669"/>
    <property type="project" value="UniProtKB-KW"/>
</dbReference>
<dbReference type="Gene3D" id="1.10.150.900">
    <property type="match status" value="1"/>
</dbReference>
<dbReference type="InterPro" id="IPR052083">
    <property type="entry name" value="Aminoacylase-1_M20A"/>
</dbReference>
<keyword evidence="7 10" id="KW-0862">Zinc</keyword>
<gene>
    <name evidence="12" type="ORF">SSLN_LOCUS2392</name>
</gene>
<dbReference type="SUPFAM" id="SSF53187">
    <property type="entry name" value="Zn-dependent exopeptidases"/>
    <property type="match status" value="1"/>
</dbReference>
<evidence type="ECO:0000256" key="4">
    <source>
        <dbReference type="ARBA" id="ARBA00022490"/>
    </source>
</evidence>
<feature type="active site" description="Proton acceptor" evidence="9">
    <location>
        <position position="142"/>
    </location>
</feature>
<proteinExistence type="inferred from homology"/>
<dbReference type="GO" id="GO:0006520">
    <property type="term" value="P:amino acid metabolic process"/>
    <property type="evidence" value="ECO:0007669"/>
    <property type="project" value="InterPro"/>
</dbReference>
<dbReference type="GO" id="GO:0005737">
    <property type="term" value="C:cytoplasm"/>
    <property type="evidence" value="ECO:0007669"/>
    <property type="project" value="UniProtKB-SubCell"/>
</dbReference>
<organism evidence="14">
    <name type="scientific">Schistocephalus solidus</name>
    <name type="common">Tapeworm</name>
    <dbReference type="NCBI Taxonomy" id="70667"/>
    <lineage>
        <taxon>Eukaryota</taxon>
        <taxon>Metazoa</taxon>
        <taxon>Spiralia</taxon>
        <taxon>Lophotrochozoa</taxon>
        <taxon>Platyhelminthes</taxon>
        <taxon>Cestoda</taxon>
        <taxon>Eucestoda</taxon>
        <taxon>Diphyllobothriidea</taxon>
        <taxon>Diphyllobothriidae</taxon>
        <taxon>Schistocephalus</taxon>
    </lineage>
</organism>
<dbReference type="EMBL" id="UYSU01032238">
    <property type="protein sequence ID" value="VDL88777.1"/>
    <property type="molecule type" value="Genomic_DNA"/>
</dbReference>
<evidence type="ECO:0000256" key="10">
    <source>
        <dbReference type="PIRSR" id="PIRSR036696-2"/>
    </source>
</evidence>
<accession>A0A183SDU4</accession>
<feature type="domain" description="Peptidase M20 dimerisation" evidence="11">
    <location>
        <begin position="195"/>
        <end position="304"/>
    </location>
</feature>
<evidence type="ECO:0000313" key="12">
    <source>
        <dbReference type="EMBL" id="VDL88777.1"/>
    </source>
</evidence>
<dbReference type="Pfam" id="PF01546">
    <property type="entry name" value="Peptidase_M20"/>
    <property type="match status" value="1"/>
</dbReference>
<reference evidence="14" key="1">
    <citation type="submission" date="2016-06" db="UniProtKB">
        <authorList>
            <consortium name="WormBaseParasite"/>
        </authorList>
    </citation>
    <scope>IDENTIFICATION</scope>
</reference>
<dbReference type="Pfam" id="PF07687">
    <property type="entry name" value="M20_dimer"/>
    <property type="match status" value="1"/>
</dbReference>
<dbReference type="InterPro" id="IPR011650">
    <property type="entry name" value="Peptidase_M20_dimer"/>
</dbReference>
<dbReference type="PIRSF" id="PIRSF036696">
    <property type="entry name" value="ACY-1"/>
    <property type="match status" value="1"/>
</dbReference>
<sequence length="431" mass="48102">MSDLDDLAVANFRTYLRFKTVQPDPDYSGAVEWLRQQADAMGLVCKLSEPCPGNPILIMRWEGSQPDLPSILLNSHMDVVPVETGWTHDPFAADMDENGHIYARGAQDMKSVGIQQLEAVRRLKLSGFTPVRTIYLSFVPDEERGGVLGMRPFVEGRVPSHSGAHDEIRFADMNVGFCLDEGLASPTNEYIAFYEERSPWWLRIICHGTAGHGSLFLEDTAFEKLHFMFTKILELRAAEKKRLQECFGPTGLGNVITANITVLQGGVQINVVPVSVYAEVDFRLPPTIDFREFEARLRAWAAEAGSGVQLQFLQQDMGTSGHGGLKAGVDNNNPWWSTLKRVLANHGAGVKIEIFPGATDARFLRRYHRLAAGKDNDDGSTQRTPIQAINFSPMRNTPVLLHSHDEFLSRDEFLRGLVIYTDLVREISSLS</sequence>
<dbReference type="PANTHER" id="PTHR45892:SF1">
    <property type="entry name" value="AMINOACYLASE-1"/>
    <property type="match status" value="1"/>
</dbReference>
<comment type="cofactor">
    <cofactor evidence="10">
        <name>Zn(2+)</name>
        <dbReference type="ChEBI" id="CHEBI:29105"/>
    </cofactor>
    <text evidence="10">Binds 2 Zn(2+) ions per subunit.</text>
</comment>
<dbReference type="AlphaFoldDB" id="A0A183SDU4"/>
<evidence type="ECO:0000256" key="8">
    <source>
        <dbReference type="ARBA" id="ARBA00029656"/>
    </source>
</evidence>
<evidence type="ECO:0000256" key="1">
    <source>
        <dbReference type="ARBA" id="ARBA00004496"/>
    </source>
</evidence>
<evidence type="ECO:0000256" key="9">
    <source>
        <dbReference type="PIRSR" id="PIRSR036696-1"/>
    </source>
</evidence>
<dbReference type="OrthoDB" id="3064516at2759"/>
<evidence type="ECO:0000256" key="2">
    <source>
        <dbReference type="ARBA" id="ARBA00006247"/>
    </source>
</evidence>
<keyword evidence="5 10" id="KW-0479">Metal-binding</keyword>
<dbReference type="Proteomes" id="UP000275846">
    <property type="component" value="Unassembled WGS sequence"/>
</dbReference>
<dbReference type="Gene3D" id="3.40.630.10">
    <property type="entry name" value="Zn peptidases"/>
    <property type="match status" value="1"/>
</dbReference>
<dbReference type="WBParaSite" id="SSLN_0000246201-mRNA-1">
    <property type="protein sequence ID" value="SSLN_0000246201-mRNA-1"/>
    <property type="gene ID" value="SSLN_0000246201"/>
</dbReference>
<feature type="binding site" evidence="10">
    <location>
        <position position="181"/>
    </location>
    <ligand>
        <name>Zn(2+)</name>
        <dbReference type="ChEBI" id="CHEBI:29105"/>
        <label>1</label>
    </ligand>
</feature>
<feature type="binding site" evidence="10">
    <location>
        <position position="108"/>
    </location>
    <ligand>
        <name>Zn(2+)</name>
        <dbReference type="ChEBI" id="CHEBI:29105"/>
        <label>2</label>
    </ligand>
</feature>
<comment type="subcellular location">
    <subcellularLocation>
        <location evidence="1">Cytoplasm</location>
    </subcellularLocation>
</comment>
<feature type="binding site" evidence="10">
    <location>
        <position position="143"/>
    </location>
    <ligand>
        <name>Zn(2+)</name>
        <dbReference type="ChEBI" id="CHEBI:29105"/>
        <label>2</label>
    </ligand>
</feature>
<dbReference type="PROSITE" id="PS00759">
    <property type="entry name" value="ARGE_DAPE_CPG2_2"/>
    <property type="match status" value="1"/>
</dbReference>
<dbReference type="FunFam" id="3.30.70.360:FF:000005">
    <property type="entry name" value="Putative Aminoacylase-1"/>
    <property type="match status" value="1"/>
</dbReference>
<comment type="similarity">
    <text evidence="2">Belongs to the peptidase M20A family.</text>
</comment>
<dbReference type="GO" id="GO:0004046">
    <property type="term" value="F:aminoacylase activity"/>
    <property type="evidence" value="ECO:0007669"/>
    <property type="project" value="UniProtKB-EC"/>
</dbReference>
<feature type="active site" evidence="9">
    <location>
        <position position="78"/>
    </location>
</feature>
<evidence type="ECO:0000259" key="11">
    <source>
        <dbReference type="Pfam" id="PF07687"/>
    </source>
</evidence>
<name>A0A183SDU4_SCHSO</name>
<dbReference type="InterPro" id="IPR002933">
    <property type="entry name" value="Peptidase_M20"/>
</dbReference>